<name>A0AAV1YRP7_9ARAC</name>
<proteinExistence type="predicted"/>
<accession>A0AAV1YRP7</accession>
<keyword evidence="2" id="KW-1185">Reference proteome</keyword>
<protein>
    <submittedName>
        <fullName evidence="1">Uncharacterized protein</fullName>
    </submittedName>
</protein>
<comment type="caution">
    <text evidence="1">The sequence shown here is derived from an EMBL/GenBank/DDBJ whole genome shotgun (WGS) entry which is preliminary data.</text>
</comment>
<evidence type="ECO:0000313" key="1">
    <source>
        <dbReference type="EMBL" id="CAL1261182.1"/>
    </source>
</evidence>
<evidence type="ECO:0000313" key="2">
    <source>
        <dbReference type="Proteomes" id="UP001497382"/>
    </source>
</evidence>
<dbReference type="Proteomes" id="UP001497382">
    <property type="component" value="Unassembled WGS sequence"/>
</dbReference>
<gene>
    <name evidence="1" type="ORF">LARSCL_LOCUS248</name>
</gene>
<dbReference type="EMBL" id="CAXIEN010000001">
    <property type="protein sequence ID" value="CAL1261182.1"/>
    <property type="molecule type" value="Genomic_DNA"/>
</dbReference>
<dbReference type="AlphaFoldDB" id="A0AAV1YRP7"/>
<sequence>MVPIKQRAYIFFENRQEVLFSYRLQVPFEVPAI</sequence>
<organism evidence="1 2">
    <name type="scientific">Larinioides sclopetarius</name>
    <dbReference type="NCBI Taxonomy" id="280406"/>
    <lineage>
        <taxon>Eukaryota</taxon>
        <taxon>Metazoa</taxon>
        <taxon>Ecdysozoa</taxon>
        <taxon>Arthropoda</taxon>
        <taxon>Chelicerata</taxon>
        <taxon>Arachnida</taxon>
        <taxon>Araneae</taxon>
        <taxon>Araneomorphae</taxon>
        <taxon>Entelegynae</taxon>
        <taxon>Araneoidea</taxon>
        <taxon>Araneidae</taxon>
        <taxon>Larinioides</taxon>
    </lineage>
</organism>
<reference evidence="1 2" key="1">
    <citation type="submission" date="2024-04" db="EMBL/GenBank/DDBJ databases">
        <authorList>
            <person name="Rising A."/>
            <person name="Reimegard J."/>
            <person name="Sonavane S."/>
            <person name="Akerstrom W."/>
            <person name="Nylinder S."/>
            <person name="Hedman E."/>
            <person name="Kallberg Y."/>
        </authorList>
    </citation>
    <scope>NUCLEOTIDE SEQUENCE [LARGE SCALE GENOMIC DNA]</scope>
</reference>